<dbReference type="AlphaFoldDB" id="A0A4R8WAJ8"/>
<evidence type="ECO:0000313" key="2">
    <source>
        <dbReference type="EMBL" id="TFC05048.1"/>
    </source>
</evidence>
<evidence type="ECO:0000256" key="1">
    <source>
        <dbReference type="SAM" id="Phobius"/>
    </source>
</evidence>
<protein>
    <submittedName>
        <fullName evidence="2">Uncharacterized protein</fullName>
    </submittedName>
</protein>
<evidence type="ECO:0000313" key="3">
    <source>
        <dbReference type="Proteomes" id="UP000297907"/>
    </source>
</evidence>
<proteinExistence type="predicted"/>
<name>A0A4R8WAJ8_9MICO</name>
<accession>A0A4R8WAJ8</accession>
<sequence>MTDQDEGWRDSARRQLHLVWAVPAVLLIWLVTYVLAFITWCGNFGGECLFPNQEANQAGEAVRTLTVGGLIAGAVMAAAPWSRRWLPRMIAGIVTLGITLGAGLFYIEHISR</sequence>
<gene>
    <name evidence="2" type="ORF">E3O42_04120</name>
</gene>
<keyword evidence="1" id="KW-0472">Membrane</keyword>
<keyword evidence="3" id="KW-1185">Reference proteome</keyword>
<dbReference type="OrthoDB" id="5116090at2"/>
<organism evidence="2 3">
    <name type="scientific">Cryobacterium adonitolivorans</name>
    <dbReference type="NCBI Taxonomy" id="1259189"/>
    <lineage>
        <taxon>Bacteria</taxon>
        <taxon>Bacillati</taxon>
        <taxon>Actinomycetota</taxon>
        <taxon>Actinomycetes</taxon>
        <taxon>Micrococcales</taxon>
        <taxon>Microbacteriaceae</taxon>
        <taxon>Cryobacterium</taxon>
    </lineage>
</organism>
<comment type="caution">
    <text evidence="2">The sequence shown here is derived from an EMBL/GenBank/DDBJ whole genome shotgun (WGS) entry which is preliminary data.</text>
</comment>
<dbReference type="RefSeq" id="WP_134452663.1">
    <property type="nucleotide sequence ID" value="NZ_SOFL01000010.1"/>
</dbReference>
<feature type="transmembrane region" description="Helical" evidence="1">
    <location>
        <begin position="20"/>
        <end position="40"/>
    </location>
</feature>
<dbReference type="EMBL" id="SOFL01000010">
    <property type="protein sequence ID" value="TFC05048.1"/>
    <property type="molecule type" value="Genomic_DNA"/>
</dbReference>
<keyword evidence="1" id="KW-0812">Transmembrane</keyword>
<dbReference type="Proteomes" id="UP000297907">
    <property type="component" value="Unassembled WGS sequence"/>
</dbReference>
<feature type="transmembrane region" description="Helical" evidence="1">
    <location>
        <begin position="85"/>
        <end position="107"/>
    </location>
</feature>
<reference evidence="2 3" key="1">
    <citation type="submission" date="2019-03" db="EMBL/GenBank/DDBJ databases">
        <title>Genomics of glacier-inhabiting Cryobacterium strains.</title>
        <authorList>
            <person name="Liu Q."/>
            <person name="Xin Y.-H."/>
        </authorList>
    </citation>
    <scope>NUCLEOTIDE SEQUENCE [LARGE SCALE GENOMIC DNA]</scope>
    <source>
        <strain evidence="2 3">RHLS22-1</strain>
    </source>
</reference>
<keyword evidence="1" id="KW-1133">Transmembrane helix</keyword>